<evidence type="ECO:0000313" key="1">
    <source>
        <dbReference type="EMBL" id="KAK9240653.1"/>
    </source>
</evidence>
<sequence length="162" mass="18282">MSYVSGMGFCVLYFMTMLSALAVKVACQNHTSPENYTVESFEIQPIQYDFDCDEGIFGVSVFTRLTGGVYLEVLDPPRADGLPHEQAYLRMIRLLEDGDVLGAAQVYQNDESARFLRVANGLSNDTMLSNCTQAILDRYLSMRRTRSLPNYLSALQTSKHQW</sequence>
<keyword evidence="2" id="KW-1185">Reference proteome</keyword>
<evidence type="ECO:0000313" key="2">
    <source>
        <dbReference type="Proteomes" id="UP001433508"/>
    </source>
</evidence>
<dbReference type="Proteomes" id="UP001433508">
    <property type="component" value="Unassembled WGS sequence"/>
</dbReference>
<organism evidence="1 2">
    <name type="scientific">Lipomyces kononenkoae</name>
    <name type="common">Yeast</name>
    <dbReference type="NCBI Taxonomy" id="34357"/>
    <lineage>
        <taxon>Eukaryota</taxon>
        <taxon>Fungi</taxon>
        <taxon>Dikarya</taxon>
        <taxon>Ascomycota</taxon>
        <taxon>Saccharomycotina</taxon>
        <taxon>Lipomycetes</taxon>
        <taxon>Lipomycetales</taxon>
        <taxon>Lipomycetaceae</taxon>
        <taxon>Lipomyces</taxon>
    </lineage>
</organism>
<accession>A0ACC3T9R1</accession>
<comment type="caution">
    <text evidence="1">The sequence shown here is derived from an EMBL/GenBank/DDBJ whole genome shotgun (WGS) entry which is preliminary data.</text>
</comment>
<reference evidence="2" key="1">
    <citation type="journal article" date="2024" name="Front. Bioeng. Biotechnol.">
        <title>Genome-scale model development and genomic sequencing of the oleaginous clade Lipomyces.</title>
        <authorList>
            <person name="Czajka J.J."/>
            <person name="Han Y."/>
            <person name="Kim J."/>
            <person name="Mondo S.J."/>
            <person name="Hofstad B.A."/>
            <person name="Robles A."/>
            <person name="Haridas S."/>
            <person name="Riley R."/>
            <person name="LaButti K."/>
            <person name="Pangilinan J."/>
            <person name="Andreopoulos W."/>
            <person name="Lipzen A."/>
            <person name="Yan J."/>
            <person name="Wang M."/>
            <person name="Ng V."/>
            <person name="Grigoriev I.V."/>
            <person name="Spatafora J.W."/>
            <person name="Magnuson J.K."/>
            <person name="Baker S.E."/>
            <person name="Pomraning K.R."/>
        </authorList>
    </citation>
    <scope>NUCLEOTIDE SEQUENCE [LARGE SCALE GENOMIC DNA]</scope>
    <source>
        <strain evidence="2">CBS 7786</strain>
    </source>
</reference>
<dbReference type="EMBL" id="MU971338">
    <property type="protein sequence ID" value="KAK9240653.1"/>
    <property type="molecule type" value="Genomic_DNA"/>
</dbReference>
<protein>
    <submittedName>
        <fullName evidence="1">Uncharacterized protein</fullName>
    </submittedName>
</protein>
<name>A0ACC3T9R1_LIPKO</name>
<gene>
    <name evidence="1" type="ORF">V1525DRAFT_177912</name>
</gene>
<proteinExistence type="predicted"/>